<evidence type="ECO:0000313" key="3">
    <source>
        <dbReference type="Proteomes" id="UP000199012"/>
    </source>
</evidence>
<feature type="transmembrane region" description="Helical" evidence="1">
    <location>
        <begin position="12"/>
        <end position="29"/>
    </location>
</feature>
<feature type="transmembrane region" description="Helical" evidence="1">
    <location>
        <begin position="314"/>
        <end position="334"/>
    </location>
</feature>
<keyword evidence="1" id="KW-0812">Transmembrane</keyword>
<dbReference type="InterPro" id="IPR003474">
    <property type="entry name" value="Glcn_transporter"/>
</dbReference>
<keyword evidence="3" id="KW-1185">Reference proteome</keyword>
<organism evidence="2 3">
    <name type="scientific">Cellulomonas marina</name>
    <dbReference type="NCBI Taxonomy" id="988821"/>
    <lineage>
        <taxon>Bacteria</taxon>
        <taxon>Bacillati</taxon>
        <taxon>Actinomycetota</taxon>
        <taxon>Actinomycetes</taxon>
        <taxon>Micrococcales</taxon>
        <taxon>Cellulomonadaceae</taxon>
        <taxon>Cellulomonas</taxon>
    </lineage>
</organism>
<dbReference type="PANTHER" id="PTHR30354:SF25">
    <property type="entry name" value="INNER MEMBRANE PERMEASE YGBN"/>
    <property type="match status" value="1"/>
</dbReference>
<dbReference type="GO" id="GO:0005886">
    <property type="term" value="C:plasma membrane"/>
    <property type="evidence" value="ECO:0007669"/>
    <property type="project" value="TreeGrafter"/>
</dbReference>
<dbReference type="STRING" id="988821.SAMN05421867_109111"/>
<feature type="transmembrane region" description="Helical" evidence="1">
    <location>
        <begin position="235"/>
        <end position="261"/>
    </location>
</feature>
<feature type="transmembrane region" description="Helical" evidence="1">
    <location>
        <begin position="442"/>
        <end position="461"/>
    </location>
</feature>
<feature type="transmembrane region" description="Helical" evidence="1">
    <location>
        <begin position="61"/>
        <end position="83"/>
    </location>
</feature>
<keyword evidence="1" id="KW-1133">Transmembrane helix</keyword>
<feature type="transmembrane region" description="Helical" evidence="1">
    <location>
        <begin position="36"/>
        <end position="55"/>
    </location>
</feature>
<feature type="transmembrane region" description="Helical" evidence="1">
    <location>
        <begin position="371"/>
        <end position="390"/>
    </location>
</feature>
<name>A0A1I0Z1E2_9CELL</name>
<gene>
    <name evidence="2" type="ORF">SAMN05421867_109111</name>
</gene>
<dbReference type="EMBL" id="FOKA01000009">
    <property type="protein sequence ID" value="SFB19361.1"/>
    <property type="molecule type" value="Genomic_DNA"/>
</dbReference>
<dbReference type="NCBIfam" id="TIGR00791">
    <property type="entry name" value="gntP"/>
    <property type="match status" value="1"/>
</dbReference>
<feature type="transmembrane region" description="Helical" evidence="1">
    <location>
        <begin position="148"/>
        <end position="166"/>
    </location>
</feature>
<accession>A0A1I0Z1E2</accession>
<protein>
    <submittedName>
        <fullName evidence="2">Gluconate:H+ symporter, GntP family</fullName>
    </submittedName>
</protein>
<sequence length="462" mass="47126">MDDWTQTLGAGPLLGIAAAAIALILVLVIRFKLHAFLTLIVVSLLTALATGIPIGEIVNTLVGGFGSTLGTVALLIGLGAMLGKLVEHSGGARVLAEALVARFGEKRASFALGLASLIMGFPIFFDAGLVVMLPIIFAVARRLGGNNVLAYGIPAAAAFSVMHVFLPPHPGPVAATELYGANLGVVLIVGIILAFPVWYVSGYIWGKRVGTKYVLPVPGFFGAVDDDQPTNPPRFGTVIAVMALPLVLIFMNTGLDAAAAAGAVDEEAGWVRVLTLLGTSSIALLISVLVAMVVLGSRRGVEGTALEKVLDSSLGPVCSVILITGAGGMFGGVLRTSGIGDALSDSLASIGLPVIVAAYVISVILRLAQGSATVALVTAAGLMAPAVTAGDYNALQVACITLATAAGSVFASHVNDSGFWLVGRLMGMDVKTTLKTWTVQQTIESVLAFAIISVIFVGASAV</sequence>
<evidence type="ECO:0000313" key="2">
    <source>
        <dbReference type="EMBL" id="SFB19361.1"/>
    </source>
</evidence>
<dbReference type="PANTHER" id="PTHR30354">
    <property type="entry name" value="GNT FAMILY GLUCONATE TRANSPORTER"/>
    <property type="match status" value="1"/>
</dbReference>
<dbReference type="Pfam" id="PF02447">
    <property type="entry name" value="GntP_permease"/>
    <property type="match status" value="1"/>
</dbReference>
<evidence type="ECO:0000256" key="1">
    <source>
        <dbReference type="SAM" id="Phobius"/>
    </source>
</evidence>
<dbReference type="OrthoDB" id="4325159at2"/>
<dbReference type="PIRSF" id="PIRSF002746">
    <property type="entry name" value="Gluconate_transporter"/>
    <property type="match status" value="1"/>
</dbReference>
<dbReference type="RefSeq" id="WP_090033135.1">
    <property type="nucleotide sequence ID" value="NZ_BONM01000004.1"/>
</dbReference>
<dbReference type="GO" id="GO:0015128">
    <property type="term" value="F:gluconate transmembrane transporter activity"/>
    <property type="evidence" value="ECO:0007669"/>
    <property type="project" value="InterPro"/>
</dbReference>
<keyword evidence="1" id="KW-0472">Membrane</keyword>
<dbReference type="AlphaFoldDB" id="A0A1I0Z1E2"/>
<proteinExistence type="predicted"/>
<dbReference type="Proteomes" id="UP000199012">
    <property type="component" value="Unassembled WGS sequence"/>
</dbReference>
<feature type="transmembrane region" description="Helical" evidence="1">
    <location>
        <begin position="346"/>
        <end position="365"/>
    </location>
</feature>
<feature type="transmembrane region" description="Helical" evidence="1">
    <location>
        <begin position="397"/>
        <end position="422"/>
    </location>
</feature>
<feature type="transmembrane region" description="Helical" evidence="1">
    <location>
        <begin position="273"/>
        <end position="294"/>
    </location>
</feature>
<reference evidence="2 3" key="1">
    <citation type="submission" date="2016-10" db="EMBL/GenBank/DDBJ databases">
        <authorList>
            <person name="de Groot N.N."/>
        </authorList>
    </citation>
    <scope>NUCLEOTIDE SEQUENCE [LARGE SCALE GENOMIC DNA]</scope>
    <source>
        <strain evidence="2 3">CGMCC 4.6945</strain>
    </source>
</reference>
<feature type="transmembrane region" description="Helical" evidence="1">
    <location>
        <begin position="178"/>
        <end position="199"/>
    </location>
</feature>
<feature type="transmembrane region" description="Helical" evidence="1">
    <location>
        <begin position="110"/>
        <end position="136"/>
    </location>
</feature>